<sequence length="770" mass="88182">MPESQSITITESINSFIEFIRKLKESINIFRASFKFVYDAYLLQFTKLNASGRKKNYGSLRKIQKLYEKIMKFLNNYMNDFSKEYSETLSLAVEINSLAVEFNSFNNRFPRSVIDGMGPNELYQRSKRLTAITERHNKLAILYNGRIHRFNALLDNLKSQTLVYEHSKKRKLMTLSISDKLSEFTRLVDESFTAMGLMSANVASDFLKNYNNVIGSVNLTPINLLGGNWTANPQSWFPPSPTDDAKFESQNYDENLKMVKAEEKIMQKAKLITKSKTLIDFGRNVDAFDSEIKDTALKVFMDCELISLPPNLNLWTELQEMLKLHPFLLPNLRLHNGPFGLIEETRKLEEKAIECLKTSPDDFAIEKITVNDLFDFTTPEGNEVLLYYENKGVILRLQYYFVIYKRGLWIKNMLDRNLSDEFLRHYRGYFKRVHGFTEAVAMEEFIAENINGRMLKQIRKLFKYADNMTADTKSEIRKKLCESFEKINYEEYLIFVDKLEAAEFEQAGKKNEIINKIENRRENLKLLNNEHNKLLEQYLPQPTISRPPSPTNPNPGSSGVTEARLVTSKESFRLPGTSGTHKSVEHRKPDDFPALDGNHARNVDQYARLSPPPQRKSPLPPQTESILSKNPFARLPGARKSSDHVNQPKQPEEFPLLGGSDERLNANRNPALPGSSSYAEAFNKKSLRSPEAQRKFPLQDYPALPGSSHSKNPSSRPSLESLANSQGKSSLNQIPTFPGSSNHCEALSKKSLESLEAHRKFSLQDLSRFA</sequence>
<keyword evidence="4" id="KW-1185">Reference proteome</keyword>
<feature type="compositionally biased region" description="Basic and acidic residues" evidence="2">
    <location>
        <begin position="582"/>
        <end position="591"/>
    </location>
</feature>
<accession>A0AAV7I7T6</accession>
<feature type="region of interest" description="Disordered" evidence="2">
    <location>
        <begin position="633"/>
        <end position="677"/>
    </location>
</feature>
<feature type="region of interest" description="Disordered" evidence="2">
    <location>
        <begin position="608"/>
        <end position="627"/>
    </location>
</feature>
<evidence type="ECO:0000256" key="2">
    <source>
        <dbReference type="SAM" id="MobiDB-lite"/>
    </source>
</evidence>
<name>A0AAV7I7T6_COTGL</name>
<gene>
    <name evidence="3" type="ORF">KQX54_011961</name>
</gene>
<organism evidence="3 4">
    <name type="scientific">Cotesia glomerata</name>
    <name type="common">Lepidopteran parasitic wasp</name>
    <name type="synonym">Apanteles glomeratus</name>
    <dbReference type="NCBI Taxonomy" id="32391"/>
    <lineage>
        <taxon>Eukaryota</taxon>
        <taxon>Metazoa</taxon>
        <taxon>Ecdysozoa</taxon>
        <taxon>Arthropoda</taxon>
        <taxon>Hexapoda</taxon>
        <taxon>Insecta</taxon>
        <taxon>Pterygota</taxon>
        <taxon>Neoptera</taxon>
        <taxon>Endopterygota</taxon>
        <taxon>Hymenoptera</taxon>
        <taxon>Apocrita</taxon>
        <taxon>Ichneumonoidea</taxon>
        <taxon>Braconidae</taxon>
        <taxon>Microgastrinae</taxon>
        <taxon>Cotesia</taxon>
    </lineage>
</organism>
<evidence type="ECO:0000313" key="4">
    <source>
        <dbReference type="Proteomes" id="UP000826195"/>
    </source>
</evidence>
<evidence type="ECO:0000256" key="1">
    <source>
        <dbReference type="SAM" id="Coils"/>
    </source>
</evidence>
<feature type="compositionally biased region" description="Low complexity" evidence="2">
    <location>
        <begin position="705"/>
        <end position="718"/>
    </location>
</feature>
<feature type="compositionally biased region" description="Pro residues" evidence="2">
    <location>
        <begin position="610"/>
        <end position="621"/>
    </location>
</feature>
<comment type="caution">
    <text evidence="3">The sequence shown here is derived from an EMBL/GenBank/DDBJ whole genome shotgun (WGS) entry which is preliminary data.</text>
</comment>
<evidence type="ECO:0000313" key="3">
    <source>
        <dbReference type="EMBL" id="KAH0554626.1"/>
    </source>
</evidence>
<feature type="coiled-coil region" evidence="1">
    <location>
        <begin position="510"/>
        <end position="537"/>
    </location>
</feature>
<dbReference type="AlphaFoldDB" id="A0AAV7I7T6"/>
<reference evidence="3 4" key="1">
    <citation type="journal article" date="2021" name="J. Hered.">
        <title>A chromosome-level genome assembly of the parasitoid wasp, Cotesia glomerata (Hymenoptera: Braconidae).</title>
        <authorList>
            <person name="Pinto B.J."/>
            <person name="Weis J.J."/>
            <person name="Gamble T."/>
            <person name="Ode P.J."/>
            <person name="Paul R."/>
            <person name="Zaspel J.M."/>
        </authorList>
    </citation>
    <scope>NUCLEOTIDE SEQUENCE [LARGE SCALE GENOMIC DNA]</scope>
    <source>
        <strain evidence="3">CgM1</strain>
    </source>
</reference>
<feature type="compositionally biased region" description="Polar residues" evidence="2">
    <location>
        <begin position="721"/>
        <end position="743"/>
    </location>
</feature>
<feature type="region of interest" description="Disordered" evidence="2">
    <location>
        <begin position="540"/>
        <end position="598"/>
    </location>
</feature>
<feature type="region of interest" description="Disordered" evidence="2">
    <location>
        <begin position="698"/>
        <end position="743"/>
    </location>
</feature>
<dbReference type="Proteomes" id="UP000826195">
    <property type="component" value="Unassembled WGS sequence"/>
</dbReference>
<dbReference type="EMBL" id="JAHXZJ010001119">
    <property type="protein sequence ID" value="KAH0554626.1"/>
    <property type="molecule type" value="Genomic_DNA"/>
</dbReference>
<protein>
    <submittedName>
        <fullName evidence="3">Uncharacterized protein</fullName>
    </submittedName>
</protein>
<keyword evidence="1" id="KW-0175">Coiled coil</keyword>
<proteinExistence type="predicted"/>